<evidence type="ECO:0000256" key="5">
    <source>
        <dbReference type="ARBA" id="ARBA00022741"/>
    </source>
</evidence>
<keyword evidence="8 11" id="KW-0456">Lyase</keyword>
<keyword evidence="7" id="KW-0067">ATP-binding</keyword>
<dbReference type="GO" id="GO:0005829">
    <property type="term" value="C:cytosol"/>
    <property type="evidence" value="ECO:0007669"/>
    <property type="project" value="TreeGrafter"/>
</dbReference>
<dbReference type="Gene3D" id="2.170.8.10">
    <property type="entry name" value="Phosphoenolpyruvate Carboxykinase, domain 2"/>
    <property type="match status" value="1"/>
</dbReference>
<dbReference type="PANTHER" id="PTHR30031:SF0">
    <property type="entry name" value="PHOSPHOENOLPYRUVATE CARBOXYKINASE (ATP)"/>
    <property type="match status" value="1"/>
</dbReference>
<organism evidence="11 12">
    <name type="scientific">Theileria orientalis</name>
    <dbReference type="NCBI Taxonomy" id="68886"/>
    <lineage>
        <taxon>Eukaryota</taxon>
        <taxon>Sar</taxon>
        <taxon>Alveolata</taxon>
        <taxon>Apicomplexa</taxon>
        <taxon>Aconoidasida</taxon>
        <taxon>Piroplasmida</taxon>
        <taxon>Theileriidae</taxon>
        <taxon>Theileria</taxon>
    </lineage>
</organism>
<dbReference type="InterPro" id="IPR013035">
    <property type="entry name" value="PEP_carboxykinase_C"/>
</dbReference>
<dbReference type="GO" id="GO:0005524">
    <property type="term" value="F:ATP binding"/>
    <property type="evidence" value="ECO:0007669"/>
    <property type="project" value="UniProtKB-KW"/>
</dbReference>
<dbReference type="PANTHER" id="PTHR30031">
    <property type="entry name" value="PHOSPHOENOLPYRUVATE CARBOXYKINASE ATP"/>
    <property type="match status" value="1"/>
</dbReference>
<comment type="catalytic activity">
    <reaction evidence="9">
        <text>oxaloacetate + ATP = phosphoenolpyruvate + ADP + CO2</text>
        <dbReference type="Rhea" id="RHEA:18617"/>
        <dbReference type="ChEBI" id="CHEBI:16452"/>
        <dbReference type="ChEBI" id="CHEBI:16526"/>
        <dbReference type="ChEBI" id="CHEBI:30616"/>
        <dbReference type="ChEBI" id="CHEBI:58702"/>
        <dbReference type="ChEBI" id="CHEBI:456216"/>
        <dbReference type="EC" id="4.1.1.49"/>
    </reaction>
</comment>
<dbReference type="AlphaFoldDB" id="A0A976MC20"/>
<dbReference type="PROSITE" id="PS00532">
    <property type="entry name" value="PEPCK_ATP"/>
    <property type="match status" value="1"/>
</dbReference>
<dbReference type="GO" id="GO:0004612">
    <property type="term" value="F:phosphoenolpyruvate carboxykinase (ATP) activity"/>
    <property type="evidence" value="ECO:0007669"/>
    <property type="project" value="UniProtKB-EC"/>
</dbReference>
<sequence length="699" mass="77206">MAKVTVNTNVPHYNILLDKVNGLNISGPKNPDLTQAVNNKKENQLVPEKLETSAEDFLAPVKTTLKTSEDGPFGKIDESKVLHNSCIPLLYHHALRFEAHTELTSTGALSCLSGEKTGRSPLDKRTVLDDNTRDTVWWDSVNIPIDLESFNMNKKLAIDFINTNERIYVTDAFAGWDPDHRLKVRVVSIRAYHALFMHNLLIVPSQDELKDFNPDFTIYNAGPCDAKPSIPGVTSNTSICINYTSMEMIILGSEYAGEMKKGILTLMMYILPQKGLLPLHSSCNVDGSGNVTLFFGLSGTGKTTLSTEPNRLLIGDDEHVWTDRGVFNIEGGCYAKCKDLSKDHEPEIFDAIKFGSVLENVVLDERNKVVDYKDVSITENTRCAYPLEFIKNVKLPALVNNHPNNVIFLTCDAFGALPPVSLLNTSQAIYHFVSGYTTKMVGTEIGVNKPTATFSACYAGPFLALSPLVYADLLYEKLSGAQTKELLTGAGSGSDQVLRVNAADANTVSGNGNNYGNMVGGNANDVDNMNLDKDNYVNNLDNKANLESVNNLGTNNSPDNGSNNNTTNNDKNTVDFSGFNGNIRVWLLNTGWIGGSIDSPNGRRIPLKYSRRIVDAINNNEMSRELKDFDVMPYFGILVPRNVNGVPREVLNQQLSWPDKEHYLQQVETVAAKFIKNFNQYRSKANSLILRGEPKLTQV</sequence>
<comment type="similarity">
    <text evidence="2">Belongs to the phosphoenolpyruvate carboxykinase (ATP) family.</text>
</comment>
<dbReference type="GO" id="GO:0006094">
    <property type="term" value="P:gluconeogenesis"/>
    <property type="evidence" value="ECO:0007669"/>
    <property type="project" value="UniProtKB-KW"/>
</dbReference>
<evidence type="ECO:0000256" key="4">
    <source>
        <dbReference type="ARBA" id="ARBA00022432"/>
    </source>
</evidence>
<evidence type="ECO:0000313" key="12">
    <source>
        <dbReference type="Proteomes" id="UP000244811"/>
    </source>
</evidence>
<dbReference type="HAMAP" id="MF_00453">
    <property type="entry name" value="PEPCK_ATP"/>
    <property type="match status" value="1"/>
</dbReference>
<dbReference type="Proteomes" id="UP000244811">
    <property type="component" value="Chromosome 1"/>
</dbReference>
<dbReference type="SUPFAM" id="SSF53795">
    <property type="entry name" value="PEP carboxykinase-like"/>
    <property type="match status" value="2"/>
</dbReference>
<gene>
    <name evidence="11" type="ORF">MACK_000409</name>
</gene>
<dbReference type="SUPFAM" id="SSF68923">
    <property type="entry name" value="PEP carboxykinase N-terminal domain"/>
    <property type="match status" value="1"/>
</dbReference>
<proteinExistence type="inferred from homology"/>
<comment type="pathway">
    <text evidence="1">Carbohydrate biosynthesis; gluconeogenesis.</text>
</comment>
<accession>A0A976MC20</accession>
<keyword evidence="5" id="KW-0547">Nucleotide-binding</keyword>
<evidence type="ECO:0000313" key="11">
    <source>
        <dbReference type="EMBL" id="UKK00337.2"/>
    </source>
</evidence>
<evidence type="ECO:0000256" key="8">
    <source>
        <dbReference type="ARBA" id="ARBA00023239"/>
    </source>
</evidence>
<dbReference type="Gene3D" id="3.40.449.10">
    <property type="entry name" value="Phosphoenolpyruvate Carboxykinase, domain 1"/>
    <property type="match status" value="1"/>
</dbReference>
<dbReference type="Pfam" id="PF01293">
    <property type="entry name" value="PEPCK_ATP"/>
    <property type="match status" value="2"/>
</dbReference>
<dbReference type="InterPro" id="IPR015994">
    <property type="entry name" value="PEPCK_ATP_CS"/>
</dbReference>
<keyword evidence="6" id="KW-0210">Decarboxylase</keyword>
<protein>
    <recommendedName>
        <fullName evidence="3">phosphoenolpyruvate carboxykinase (ATP)</fullName>
        <ecNumber evidence="3">4.1.1.49</ecNumber>
    </recommendedName>
</protein>
<dbReference type="Gene3D" id="3.90.228.20">
    <property type="match status" value="2"/>
</dbReference>
<evidence type="ECO:0000256" key="6">
    <source>
        <dbReference type="ARBA" id="ARBA00022793"/>
    </source>
</evidence>
<dbReference type="InterPro" id="IPR001272">
    <property type="entry name" value="PEP_carboxykinase_ATP"/>
</dbReference>
<evidence type="ECO:0000256" key="3">
    <source>
        <dbReference type="ARBA" id="ARBA00012363"/>
    </source>
</evidence>
<dbReference type="FunFam" id="2.170.8.10:FF:000001">
    <property type="entry name" value="Phosphoenolpyruvate carboxykinase (ATP)"/>
    <property type="match status" value="1"/>
</dbReference>
<reference evidence="11" key="1">
    <citation type="submission" date="2022-07" db="EMBL/GenBank/DDBJ databases">
        <title>Evaluation of T. orientalis genome assembly methods using nanopore sequencing and analysis of variation between genomes.</title>
        <authorList>
            <person name="Yam J."/>
            <person name="Micallef M.L."/>
            <person name="Liu M."/>
            <person name="Djordjevic S.P."/>
            <person name="Bogema D.R."/>
            <person name="Jenkins C."/>
        </authorList>
    </citation>
    <scope>NUCLEOTIDE SEQUENCE</scope>
    <source>
        <strain evidence="11">Goon Nure</strain>
    </source>
</reference>
<name>A0A976MC20_THEOR</name>
<dbReference type="EC" id="4.1.1.49" evidence="3"/>
<feature type="compositionally biased region" description="Low complexity" evidence="10">
    <location>
        <begin position="553"/>
        <end position="571"/>
    </location>
</feature>
<evidence type="ECO:0000256" key="10">
    <source>
        <dbReference type="SAM" id="MobiDB-lite"/>
    </source>
</evidence>
<evidence type="ECO:0000256" key="9">
    <source>
        <dbReference type="ARBA" id="ARBA00047371"/>
    </source>
</evidence>
<evidence type="ECO:0000256" key="1">
    <source>
        <dbReference type="ARBA" id="ARBA00004742"/>
    </source>
</evidence>
<evidence type="ECO:0000256" key="7">
    <source>
        <dbReference type="ARBA" id="ARBA00022840"/>
    </source>
</evidence>
<evidence type="ECO:0000256" key="2">
    <source>
        <dbReference type="ARBA" id="ARBA00006052"/>
    </source>
</evidence>
<feature type="region of interest" description="Disordered" evidence="10">
    <location>
        <begin position="547"/>
        <end position="573"/>
    </location>
</feature>
<dbReference type="EMBL" id="CP056069">
    <property type="protein sequence ID" value="UKK00337.2"/>
    <property type="molecule type" value="Genomic_DNA"/>
</dbReference>
<dbReference type="InterPro" id="IPR008210">
    <property type="entry name" value="PEP_carboxykinase_N"/>
</dbReference>
<keyword evidence="4" id="KW-0312">Gluconeogenesis</keyword>